<dbReference type="GO" id="GO:0005524">
    <property type="term" value="F:ATP binding"/>
    <property type="evidence" value="ECO:0007669"/>
    <property type="project" value="UniProtKB-UniRule"/>
</dbReference>
<evidence type="ECO:0000256" key="1">
    <source>
        <dbReference type="ARBA" id="ARBA00004496"/>
    </source>
</evidence>
<dbReference type="InterPro" id="IPR014729">
    <property type="entry name" value="Rossmann-like_a/b/a_fold"/>
</dbReference>
<dbReference type="EC" id="6.3.4.19" evidence="8"/>
<evidence type="ECO:0000313" key="10">
    <source>
        <dbReference type="EMBL" id="MST57959.1"/>
    </source>
</evidence>
<evidence type="ECO:0000259" key="9">
    <source>
        <dbReference type="SMART" id="SM00977"/>
    </source>
</evidence>
<evidence type="ECO:0000256" key="2">
    <source>
        <dbReference type="ARBA" id="ARBA00022490"/>
    </source>
</evidence>
<dbReference type="InterPro" id="IPR012796">
    <property type="entry name" value="Lysidine-tRNA-synth_C"/>
</dbReference>
<dbReference type="Pfam" id="PF01171">
    <property type="entry name" value="ATP_bind_3"/>
    <property type="match status" value="1"/>
</dbReference>
<dbReference type="GO" id="GO:0005737">
    <property type="term" value="C:cytoplasm"/>
    <property type="evidence" value="ECO:0007669"/>
    <property type="project" value="UniProtKB-SubCell"/>
</dbReference>
<dbReference type="SUPFAM" id="SSF82829">
    <property type="entry name" value="MesJ substrate recognition domain-like"/>
    <property type="match status" value="1"/>
</dbReference>
<dbReference type="NCBIfam" id="TIGR02433">
    <property type="entry name" value="lysidine_TilS_C"/>
    <property type="match status" value="1"/>
</dbReference>
<dbReference type="HAMAP" id="MF_01161">
    <property type="entry name" value="tRNA_Ile_lys_synt"/>
    <property type="match status" value="1"/>
</dbReference>
<dbReference type="NCBIfam" id="TIGR02432">
    <property type="entry name" value="lysidine_TilS_N"/>
    <property type="match status" value="1"/>
</dbReference>
<comment type="catalytic activity">
    <reaction evidence="7 8">
        <text>cytidine(34) in tRNA(Ile2) + L-lysine + ATP = lysidine(34) in tRNA(Ile2) + AMP + diphosphate + H(+)</text>
        <dbReference type="Rhea" id="RHEA:43744"/>
        <dbReference type="Rhea" id="RHEA-COMP:10625"/>
        <dbReference type="Rhea" id="RHEA-COMP:10670"/>
        <dbReference type="ChEBI" id="CHEBI:15378"/>
        <dbReference type="ChEBI" id="CHEBI:30616"/>
        <dbReference type="ChEBI" id="CHEBI:32551"/>
        <dbReference type="ChEBI" id="CHEBI:33019"/>
        <dbReference type="ChEBI" id="CHEBI:82748"/>
        <dbReference type="ChEBI" id="CHEBI:83665"/>
        <dbReference type="ChEBI" id="CHEBI:456215"/>
        <dbReference type="EC" id="6.3.4.19"/>
    </reaction>
</comment>
<dbReference type="InterPro" id="IPR011063">
    <property type="entry name" value="TilS/TtcA_N"/>
</dbReference>
<keyword evidence="3 8" id="KW-0436">Ligase</keyword>
<evidence type="ECO:0000256" key="4">
    <source>
        <dbReference type="ARBA" id="ARBA00022694"/>
    </source>
</evidence>
<dbReference type="AlphaFoldDB" id="A0A6L5YIF9"/>
<accession>A0A6L5YIF9</accession>
<sequence length="504" mass="58084">MNTWMDTREKVFAYIKEHQMLQPGDRVVAGVSGGADSVCLLFLLLEWRREFPLDIAVVHVNHGIRPEAGEDARYVEKLCGEHKIPFFLTEADVRQRSILEKCSEEEAGRRTRYEAFDKAAEEWGATKIAVAHNSNDRSETQLFHLFRGSGIRGLASILPVRGRIIRPILCLERWEIEDFLTQQGIFYCKDATNDEDDYTRNRIRHHILPYAEQNIARGCVVHMNQTAELLAETEEYLELQTAEAVNRCIRSIKAPGSALQPDVSSQAQEEHIAVEPFLTLHPVIRKRLLYEEVKRLSPGQKDITYQHIAELLTLFTQEGNRTICLPFGIRGRRQYEQVILTIQTTQTTKAADSDDQTAVATPLWQQRDPDMIPGQKKTVECALGTLEYSVWEASHGLEKNQEVPTNQYTKSFDYDKIKKCPMIRTRQTGDYLTIADGRGGMIRKSLKSFFVDQKIPRKERDRLPILAEDDHVLWVMGYRISEYYKVTENTKRILKVQLIRKEFA</sequence>
<dbReference type="Pfam" id="PF11734">
    <property type="entry name" value="TilS_C"/>
    <property type="match status" value="1"/>
</dbReference>
<comment type="function">
    <text evidence="8">Ligates lysine onto the cytidine present at position 34 of the AUA codon-specific tRNA(Ile) that contains the anticodon CAU, in an ATP-dependent manner. Cytidine is converted to lysidine, thus changing the amino acid specificity of the tRNA from methionine to isoleucine.</text>
</comment>
<evidence type="ECO:0000313" key="11">
    <source>
        <dbReference type="Proteomes" id="UP000476055"/>
    </source>
</evidence>
<comment type="subcellular location">
    <subcellularLocation>
        <location evidence="1 8">Cytoplasm</location>
    </subcellularLocation>
</comment>
<dbReference type="GO" id="GO:0032267">
    <property type="term" value="F:tRNA(Ile)-lysidine synthase activity"/>
    <property type="evidence" value="ECO:0007669"/>
    <property type="project" value="UniProtKB-EC"/>
</dbReference>
<keyword evidence="6 8" id="KW-0067">ATP-binding</keyword>
<dbReference type="PANTHER" id="PTHR43033:SF1">
    <property type="entry name" value="TRNA(ILE)-LYSIDINE SYNTHASE-RELATED"/>
    <property type="match status" value="1"/>
</dbReference>
<comment type="caution">
    <text evidence="10">The sequence shown here is derived from an EMBL/GenBank/DDBJ whole genome shotgun (WGS) entry which is preliminary data.</text>
</comment>
<feature type="domain" description="Lysidine-tRNA(Ile) synthetase C-terminal" evidence="9">
    <location>
        <begin position="421"/>
        <end position="496"/>
    </location>
</feature>
<dbReference type="InterPro" id="IPR012094">
    <property type="entry name" value="tRNA_Ile_lys_synt"/>
</dbReference>
<dbReference type="PANTHER" id="PTHR43033">
    <property type="entry name" value="TRNA(ILE)-LYSIDINE SYNTHASE-RELATED"/>
    <property type="match status" value="1"/>
</dbReference>
<comment type="similarity">
    <text evidence="8">Belongs to the tRNA(Ile)-lysidine synthase family.</text>
</comment>
<evidence type="ECO:0000256" key="5">
    <source>
        <dbReference type="ARBA" id="ARBA00022741"/>
    </source>
</evidence>
<dbReference type="SUPFAM" id="SSF56037">
    <property type="entry name" value="PheT/TilS domain"/>
    <property type="match status" value="1"/>
</dbReference>
<keyword evidence="11" id="KW-1185">Reference proteome</keyword>
<dbReference type="Gene3D" id="1.20.59.20">
    <property type="match status" value="1"/>
</dbReference>
<dbReference type="InterPro" id="IPR012795">
    <property type="entry name" value="tRNA_Ile_lys_synt_N"/>
</dbReference>
<protein>
    <recommendedName>
        <fullName evidence="8">tRNA(Ile)-lysidine synthase</fullName>
        <ecNumber evidence="8">6.3.4.19</ecNumber>
    </recommendedName>
    <alternativeName>
        <fullName evidence="8">tRNA(Ile)-2-lysyl-cytidine synthase</fullName>
    </alternativeName>
    <alternativeName>
        <fullName evidence="8">tRNA(Ile)-lysidine synthetase</fullName>
    </alternativeName>
</protein>
<evidence type="ECO:0000256" key="3">
    <source>
        <dbReference type="ARBA" id="ARBA00022598"/>
    </source>
</evidence>
<name>A0A6L5YIF9_9FIRM</name>
<gene>
    <name evidence="8 10" type="primary">tilS</name>
    <name evidence="10" type="ORF">FYJ59_06835</name>
</gene>
<dbReference type="Gene3D" id="3.40.50.620">
    <property type="entry name" value="HUPs"/>
    <property type="match status" value="1"/>
</dbReference>
<dbReference type="EMBL" id="VUMU01000006">
    <property type="protein sequence ID" value="MST57959.1"/>
    <property type="molecule type" value="Genomic_DNA"/>
</dbReference>
<keyword evidence="5 8" id="KW-0547">Nucleotide-binding</keyword>
<dbReference type="SUPFAM" id="SSF52402">
    <property type="entry name" value="Adenine nucleotide alpha hydrolases-like"/>
    <property type="match status" value="1"/>
</dbReference>
<dbReference type="SMART" id="SM00977">
    <property type="entry name" value="TilS_C"/>
    <property type="match status" value="1"/>
</dbReference>
<dbReference type="Proteomes" id="UP000476055">
    <property type="component" value="Unassembled WGS sequence"/>
</dbReference>
<evidence type="ECO:0000256" key="6">
    <source>
        <dbReference type="ARBA" id="ARBA00022840"/>
    </source>
</evidence>
<keyword evidence="4 8" id="KW-0819">tRNA processing</keyword>
<evidence type="ECO:0000256" key="8">
    <source>
        <dbReference type="HAMAP-Rule" id="MF_01161"/>
    </source>
</evidence>
<dbReference type="GO" id="GO:0006400">
    <property type="term" value="P:tRNA modification"/>
    <property type="evidence" value="ECO:0007669"/>
    <property type="project" value="UniProtKB-UniRule"/>
</dbReference>
<comment type="domain">
    <text evidence="8">The N-terminal region contains the highly conserved SGGXDS motif, predicted to be a P-loop motif involved in ATP binding.</text>
</comment>
<reference evidence="10 11" key="1">
    <citation type="submission" date="2019-08" db="EMBL/GenBank/DDBJ databases">
        <title>In-depth cultivation of the pig gut microbiome towards novel bacterial diversity and tailored functional studies.</title>
        <authorList>
            <person name="Wylensek D."/>
            <person name="Hitch T.C.A."/>
            <person name="Clavel T."/>
        </authorList>
    </citation>
    <scope>NUCLEOTIDE SEQUENCE [LARGE SCALE GENOMIC DNA]</scope>
    <source>
        <strain evidence="10 11">WCA3-601-WT-6H</strain>
    </source>
</reference>
<dbReference type="CDD" id="cd01992">
    <property type="entry name" value="TilS_N"/>
    <property type="match status" value="1"/>
</dbReference>
<feature type="binding site" evidence="8">
    <location>
        <begin position="32"/>
        <end position="37"/>
    </location>
    <ligand>
        <name>ATP</name>
        <dbReference type="ChEBI" id="CHEBI:30616"/>
    </ligand>
</feature>
<keyword evidence="2 8" id="KW-0963">Cytoplasm</keyword>
<organism evidence="10 11">
    <name type="scientific">Waltera intestinalis</name>
    <dbReference type="NCBI Taxonomy" id="2606635"/>
    <lineage>
        <taxon>Bacteria</taxon>
        <taxon>Bacillati</taxon>
        <taxon>Bacillota</taxon>
        <taxon>Clostridia</taxon>
        <taxon>Lachnospirales</taxon>
        <taxon>Lachnospiraceae</taxon>
        <taxon>Waltera</taxon>
    </lineage>
</organism>
<proteinExistence type="inferred from homology"/>
<evidence type="ECO:0000256" key="7">
    <source>
        <dbReference type="ARBA" id="ARBA00048539"/>
    </source>
</evidence>